<dbReference type="PANTHER" id="PTHR24223">
    <property type="entry name" value="ATP-BINDING CASSETTE SUB-FAMILY C"/>
    <property type="match status" value="1"/>
</dbReference>
<dbReference type="GO" id="GO:0016887">
    <property type="term" value="F:ATP hydrolysis activity"/>
    <property type="evidence" value="ECO:0007669"/>
    <property type="project" value="InterPro"/>
</dbReference>
<evidence type="ECO:0000256" key="6">
    <source>
        <dbReference type="ARBA" id="ARBA00022840"/>
    </source>
</evidence>
<evidence type="ECO:0000256" key="1">
    <source>
        <dbReference type="ARBA" id="ARBA00004127"/>
    </source>
</evidence>
<evidence type="ECO:0000313" key="10">
    <source>
        <dbReference type="EMBL" id="NDV36460.1"/>
    </source>
</evidence>
<name>A0A6B2LI23_9EUKA</name>
<dbReference type="CDD" id="cd03244">
    <property type="entry name" value="ABCC_MRP_domain2"/>
    <property type="match status" value="1"/>
</dbReference>
<keyword evidence="3" id="KW-0812">Transmembrane</keyword>
<dbReference type="InterPro" id="IPR050173">
    <property type="entry name" value="ABC_transporter_C-like"/>
</dbReference>
<keyword evidence="6" id="KW-0067">ATP-binding</keyword>
<proteinExistence type="predicted"/>
<evidence type="ECO:0000256" key="3">
    <source>
        <dbReference type="ARBA" id="ARBA00022692"/>
    </source>
</evidence>
<accession>A0A6B2LI23</accession>
<dbReference type="GO" id="GO:0042626">
    <property type="term" value="F:ATPase-coupled transmembrane transporter activity"/>
    <property type="evidence" value="ECO:0007669"/>
    <property type="project" value="TreeGrafter"/>
</dbReference>
<keyword evidence="8" id="KW-0472">Membrane</keyword>
<dbReference type="GO" id="GO:0005524">
    <property type="term" value="F:ATP binding"/>
    <property type="evidence" value="ECO:0007669"/>
    <property type="project" value="UniProtKB-KW"/>
</dbReference>
<keyword evidence="2" id="KW-0813">Transport</keyword>
<sequence length="199" mass="22012">MLSIFRIVEIESGRIIIDGEDIRNLGLDNLRKNIAMIPQSPTIFSGTIRSNLDPFGEYTDEDLWEAIDATHLSAQINNFPEKLDASVSEGGSNLSVGTKQLMCLARALLKKSKILIMDEATANVDYETDVIIQTTIKKAFANATVITVAHRINTILNYDKVMVLEKGKISEFKNPQKLLSNPDSIFSSLAKESGIKNIL</sequence>
<dbReference type="AlphaFoldDB" id="A0A6B2LI23"/>
<dbReference type="EMBL" id="GIBP01007491">
    <property type="protein sequence ID" value="NDV36460.1"/>
    <property type="molecule type" value="Transcribed_RNA"/>
</dbReference>
<dbReference type="Pfam" id="PF00005">
    <property type="entry name" value="ABC_tran"/>
    <property type="match status" value="1"/>
</dbReference>
<dbReference type="GO" id="GO:0016020">
    <property type="term" value="C:membrane"/>
    <property type="evidence" value="ECO:0007669"/>
    <property type="project" value="TreeGrafter"/>
</dbReference>
<evidence type="ECO:0000256" key="7">
    <source>
        <dbReference type="ARBA" id="ARBA00022989"/>
    </source>
</evidence>
<keyword evidence="7" id="KW-1133">Transmembrane helix</keyword>
<dbReference type="SUPFAM" id="SSF52540">
    <property type="entry name" value="P-loop containing nucleoside triphosphate hydrolases"/>
    <property type="match status" value="1"/>
</dbReference>
<reference evidence="10" key="1">
    <citation type="journal article" date="2020" name="J. Eukaryot. Microbiol.">
        <title>De novo Sequencing, Assembly and Annotation of the Transcriptome for the Free-Living Testate Amoeba Arcella intermedia.</title>
        <authorList>
            <person name="Ribeiro G.M."/>
            <person name="Porfirio-Sousa A.L."/>
            <person name="Maurer-Alcala X.X."/>
            <person name="Katz L.A."/>
            <person name="Lahr D.J.G."/>
        </authorList>
    </citation>
    <scope>NUCLEOTIDE SEQUENCE</scope>
</reference>
<protein>
    <recommendedName>
        <fullName evidence="9">ABC transporter domain-containing protein</fullName>
    </recommendedName>
</protein>
<keyword evidence="5" id="KW-0547">Nucleotide-binding</keyword>
<comment type="subcellular location">
    <subcellularLocation>
        <location evidence="1">Endomembrane system</location>
        <topology evidence="1">Multi-pass membrane protein</topology>
    </subcellularLocation>
</comment>
<feature type="domain" description="ABC transporter" evidence="9">
    <location>
        <begin position="4"/>
        <end position="122"/>
    </location>
</feature>
<evidence type="ECO:0000256" key="4">
    <source>
        <dbReference type="ARBA" id="ARBA00022737"/>
    </source>
</evidence>
<dbReference type="InterPro" id="IPR003439">
    <property type="entry name" value="ABC_transporter-like_ATP-bd"/>
</dbReference>
<evidence type="ECO:0000256" key="5">
    <source>
        <dbReference type="ARBA" id="ARBA00022741"/>
    </source>
</evidence>
<evidence type="ECO:0000259" key="9">
    <source>
        <dbReference type="Pfam" id="PF00005"/>
    </source>
</evidence>
<dbReference type="Gene3D" id="3.40.50.300">
    <property type="entry name" value="P-loop containing nucleotide triphosphate hydrolases"/>
    <property type="match status" value="1"/>
</dbReference>
<dbReference type="GO" id="GO:0012505">
    <property type="term" value="C:endomembrane system"/>
    <property type="evidence" value="ECO:0007669"/>
    <property type="project" value="UniProtKB-SubCell"/>
</dbReference>
<evidence type="ECO:0000256" key="8">
    <source>
        <dbReference type="ARBA" id="ARBA00023136"/>
    </source>
</evidence>
<dbReference type="PANTHER" id="PTHR24223:SF443">
    <property type="entry name" value="MULTIDRUG-RESISTANCE LIKE PROTEIN 1, ISOFORM I"/>
    <property type="match status" value="1"/>
</dbReference>
<evidence type="ECO:0000256" key="2">
    <source>
        <dbReference type="ARBA" id="ARBA00022448"/>
    </source>
</evidence>
<organism evidence="10">
    <name type="scientific">Arcella intermedia</name>
    <dbReference type="NCBI Taxonomy" id="1963864"/>
    <lineage>
        <taxon>Eukaryota</taxon>
        <taxon>Amoebozoa</taxon>
        <taxon>Tubulinea</taxon>
        <taxon>Elardia</taxon>
        <taxon>Arcellinida</taxon>
        <taxon>Sphaerothecina</taxon>
        <taxon>Arcellidae</taxon>
        <taxon>Arcella</taxon>
    </lineage>
</organism>
<keyword evidence="4" id="KW-0677">Repeat</keyword>
<dbReference type="FunFam" id="3.40.50.300:FF:000630">
    <property type="entry name" value="ATP-binding cassette (ABC) transporter, putative"/>
    <property type="match status" value="1"/>
</dbReference>
<dbReference type="InterPro" id="IPR027417">
    <property type="entry name" value="P-loop_NTPase"/>
</dbReference>